<name>A0A6S6U5J1_9BACT</name>
<evidence type="ECO:0000256" key="4">
    <source>
        <dbReference type="ARBA" id="ARBA00022679"/>
    </source>
</evidence>
<dbReference type="Gene3D" id="3.40.1160.10">
    <property type="entry name" value="Acetylglutamate kinase-like"/>
    <property type="match status" value="1"/>
</dbReference>
<dbReference type="InterPro" id="IPR005715">
    <property type="entry name" value="Glu_5kinase/COase_Synthase"/>
</dbReference>
<dbReference type="SUPFAM" id="SSF53633">
    <property type="entry name" value="Carbamate kinase-like"/>
    <property type="match status" value="1"/>
</dbReference>
<keyword evidence="2 8" id="KW-0028">Amino-acid biosynthesis</keyword>
<dbReference type="PANTHER" id="PTHR43654">
    <property type="entry name" value="GLUTAMATE 5-KINASE"/>
    <property type="match status" value="1"/>
</dbReference>
<evidence type="ECO:0000259" key="9">
    <source>
        <dbReference type="Pfam" id="PF00696"/>
    </source>
</evidence>
<dbReference type="InterPro" id="IPR011529">
    <property type="entry name" value="Glu_5kinase"/>
</dbReference>
<dbReference type="InterPro" id="IPR041739">
    <property type="entry name" value="G5K_ProB"/>
</dbReference>
<evidence type="ECO:0000256" key="3">
    <source>
        <dbReference type="ARBA" id="ARBA00022650"/>
    </source>
</evidence>
<feature type="binding site" evidence="8">
    <location>
        <begin position="165"/>
        <end position="166"/>
    </location>
    <ligand>
        <name>ATP</name>
        <dbReference type="ChEBI" id="CHEBI:30616"/>
    </ligand>
</feature>
<comment type="pathway">
    <text evidence="8">Amino-acid biosynthesis; L-proline biosynthesis; L-glutamate 5-semialdehyde from L-glutamate: step 1/2.</text>
</comment>
<comment type="subcellular location">
    <subcellularLocation>
        <location evidence="8">Cytoplasm</location>
    </subcellularLocation>
</comment>
<keyword evidence="4 8" id="KW-0808">Transferase</keyword>
<sequence length="256" mass="27994">MSYNRIVIKVGSHVLTEDGAVCRPRMYDLVGLITAIKEEGTEVILVSSGAVSAGYTVLPMDRRDIGNKQALAAIGQPLLLKMYQEKFARYDLLCSQVLLSAADLDSKKRTTLARHAIDNLLAHGVVPIINENDVIATEELVFGDNDQLSAYVAENFDAELLVLLSDIDALYDKDPRKHNDAMVRKEVSEILPEELDTPAIATNEFATGGIVTKLKAANFLLNNGKKMFLATGFGLEDARSFLLDGVQKGGTFFCKN</sequence>
<dbReference type="NCBIfam" id="TIGR01027">
    <property type="entry name" value="proB"/>
    <property type="match status" value="1"/>
</dbReference>
<keyword evidence="5 8" id="KW-0547">Nucleotide-binding</keyword>
<organism evidence="10">
    <name type="scientific">uncultured Sulfurovum sp</name>
    <dbReference type="NCBI Taxonomy" id="269237"/>
    <lineage>
        <taxon>Bacteria</taxon>
        <taxon>Pseudomonadati</taxon>
        <taxon>Campylobacterota</taxon>
        <taxon>Epsilonproteobacteria</taxon>
        <taxon>Campylobacterales</taxon>
        <taxon>Sulfurovaceae</taxon>
        <taxon>Sulfurovum</taxon>
        <taxon>environmental samples</taxon>
    </lineage>
</organism>
<dbReference type="FunFam" id="3.40.1160.10:FF:000006">
    <property type="entry name" value="Glutamate 5-kinase"/>
    <property type="match status" value="1"/>
</dbReference>
<protein>
    <recommendedName>
        <fullName evidence="8">Glutamate 5-kinase</fullName>
        <ecNumber evidence="8">2.7.2.11</ecNumber>
    </recommendedName>
    <alternativeName>
        <fullName evidence="8">Gamma-glutamyl kinase</fullName>
        <shortName evidence="8">GK</shortName>
    </alternativeName>
</protein>
<feature type="binding site" evidence="8">
    <location>
        <position position="133"/>
    </location>
    <ligand>
        <name>substrate</name>
    </ligand>
</feature>
<keyword evidence="6 8" id="KW-0418">Kinase</keyword>
<feature type="binding site" evidence="8">
    <location>
        <begin position="207"/>
        <end position="213"/>
    </location>
    <ligand>
        <name>ATP</name>
        <dbReference type="ChEBI" id="CHEBI:30616"/>
    </ligand>
</feature>
<evidence type="ECO:0000313" key="10">
    <source>
        <dbReference type="EMBL" id="CAA6824530.1"/>
    </source>
</evidence>
<comment type="catalytic activity">
    <reaction evidence="8">
        <text>L-glutamate + ATP = L-glutamyl 5-phosphate + ADP</text>
        <dbReference type="Rhea" id="RHEA:14877"/>
        <dbReference type="ChEBI" id="CHEBI:29985"/>
        <dbReference type="ChEBI" id="CHEBI:30616"/>
        <dbReference type="ChEBI" id="CHEBI:58274"/>
        <dbReference type="ChEBI" id="CHEBI:456216"/>
        <dbReference type="EC" id="2.7.2.11"/>
    </reaction>
</comment>
<comment type="similarity">
    <text evidence="8">Belongs to the glutamate 5-kinase family.</text>
</comment>
<dbReference type="EC" id="2.7.2.11" evidence="8"/>
<keyword evidence="3 8" id="KW-0641">Proline biosynthesis</keyword>
<keyword evidence="1 8" id="KW-0963">Cytoplasm</keyword>
<dbReference type="GO" id="GO:0055129">
    <property type="term" value="P:L-proline biosynthetic process"/>
    <property type="evidence" value="ECO:0007669"/>
    <property type="project" value="UniProtKB-UniRule"/>
</dbReference>
<dbReference type="GO" id="GO:0004349">
    <property type="term" value="F:glutamate 5-kinase activity"/>
    <property type="evidence" value="ECO:0007669"/>
    <property type="project" value="UniProtKB-UniRule"/>
</dbReference>
<dbReference type="Pfam" id="PF00696">
    <property type="entry name" value="AA_kinase"/>
    <property type="match status" value="1"/>
</dbReference>
<evidence type="ECO:0000256" key="8">
    <source>
        <dbReference type="HAMAP-Rule" id="MF_00456"/>
    </source>
</evidence>
<feature type="binding site" evidence="8">
    <location>
        <position position="48"/>
    </location>
    <ligand>
        <name>substrate</name>
    </ligand>
</feature>
<proteinExistence type="inferred from homology"/>
<accession>A0A6S6U5J1</accession>
<comment type="function">
    <text evidence="8">Catalyzes the transfer of a phosphate group to glutamate to form L-glutamate 5-phosphate.</text>
</comment>
<dbReference type="GO" id="GO:0005829">
    <property type="term" value="C:cytosol"/>
    <property type="evidence" value="ECO:0007669"/>
    <property type="project" value="TreeGrafter"/>
</dbReference>
<dbReference type="InterPro" id="IPR036393">
    <property type="entry name" value="AceGlu_kinase-like_sf"/>
</dbReference>
<dbReference type="InterPro" id="IPR001057">
    <property type="entry name" value="Glu/AcGlu_kinase"/>
</dbReference>
<dbReference type="AlphaFoldDB" id="A0A6S6U5J1"/>
<dbReference type="PROSITE" id="PS00902">
    <property type="entry name" value="GLUTAMATE_5_KINASE"/>
    <property type="match status" value="1"/>
</dbReference>
<keyword evidence="7 8" id="KW-0067">ATP-binding</keyword>
<dbReference type="InterPro" id="IPR019797">
    <property type="entry name" value="Glutamate_5-kinase_CS"/>
</dbReference>
<feature type="binding site" evidence="8">
    <location>
        <position position="145"/>
    </location>
    <ligand>
        <name>substrate</name>
    </ligand>
</feature>
<reference evidence="10" key="1">
    <citation type="submission" date="2020-01" db="EMBL/GenBank/DDBJ databases">
        <authorList>
            <person name="Meier V. D."/>
            <person name="Meier V D."/>
        </authorList>
    </citation>
    <scope>NUCLEOTIDE SEQUENCE</scope>
    <source>
        <strain evidence="10">HLG_WM_MAG_05</strain>
    </source>
</reference>
<dbReference type="PANTHER" id="PTHR43654:SF3">
    <property type="entry name" value="GLUTAMATE 5-KINASE"/>
    <property type="match status" value="1"/>
</dbReference>
<gene>
    <name evidence="8" type="primary">proB</name>
    <name evidence="10" type="ORF">HELGO_WM20589</name>
</gene>
<feature type="binding site" evidence="8">
    <location>
        <position position="9"/>
    </location>
    <ligand>
        <name>ATP</name>
        <dbReference type="ChEBI" id="CHEBI:30616"/>
    </ligand>
</feature>
<evidence type="ECO:0000256" key="5">
    <source>
        <dbReference type="ARBA" id="ARBA00022741"/>
    </source>
</evidence>
<evidence type="ECO:0000256" key="1">
    <source>
        <dbReference type="ARBA" id="ARBA00022490"/>
    </source>
</evidence>
<dbReference type="InterPro" id="IPR001048">
    <property type="entry name" value="Asp/Glu/Uridylate_kinase"/>
</dbReference>
<evidence type="ECO:0000256" key="2">
    <source>
        <dbReference type="ARBA" id="ARBA00022605"/>
    </source>
</evidence>
<dbReference type="GO" id="GO:0005524">
    <property type="term" value="F:ATP binding"/>
    <property type="evidence" value="ECO:0007669"/>
    <property type="project" value="UniProtKB-KW"/>
</dbReference>
<dbReference type="PIRSF" id="PIRSF000729">
    <property type="entry name" value="GK"/>
    <property type="match status" value="1"/>
</dbReference>
<feature type="domain" description="Aspartate/glutamate/uridylate kinase" evidence="9">
    <location>
        <begin position="4"/>
        <end position="228"/>
    </location>
</feature>
<dbReference type="CDD" id="cd04242">
    <property type="entry name" value="AAK_G5K_ProB"/>
    <property type="match status" value="1"/>
</dbReference>
<dbReference type="HAMAP" id="MF_00456">
    <property type="entry name" value="ProB"/>
    <property type="match status" value="1"/>
</dbReference>
<dbReference type="EMBL" id="CACVAU010000075">
    <property type="protein sequence ID" value="CAA6824530.1"/>
    <property type="molecule type" value="Genomic_DNA"/>
</dbReference>
<dbReference type="UniPathway" id="UPA00098">
    <property type="reaction ID" value="UER00359"/>
</dbReference>
<evidence type="ECO:0000256" key="6">
    <source>
        <dbReference type="ARBA" id="ARBA00022777"/>
    </source>
</evidence>
<evidence type="ECO:0000256" key="7">
    <source>
        <dbReference type="ARBA" id="ARBA00022840"/>
    </source>
</evidence>
<dbReference type="PRINTS" id="PR00474">
    <property type="entry name" value="GLU5KINASE"/>
</dbReference>